<proteinExistence type="predicted"/>
<dbReference type="RefSeq" id="WP_198160152.1">
    <property type="nucleotide sequence ID" value="NZ_JARMAB010000030.1"/>
</dbReference>
<keyword evidence="4 6" id="KW-1133">Transmembrane helix</keyword>
<evidence type="ECO:0000313" key="9">
    <source>
        <dbReference type="Proteomes" id="UP001341444"/>
    </source>
</evidence>
<protein>
    <submittedName>
        <fullName evidence="8">DNA internalization-related competence protein ComEC/Rec2</fullName>
    </submittedName>
</protein>
<dbReference type="Pfam" id="PF03772">
    <property type="entry name" value="Competence"/>
    <property type="match status" value="1"/>
</dbReference>
<sequence length="773" mass="87624">MIFIQGLWLFIALASLSGFSVILPVPWGAVFFFHLIWIQIVRTHNRKLVFKALTVYILSILAGLWSHSTHITHLKASDTSFHMLFQNGPSIDGNLLKAKVFLPEKKERLVLQYTIPSQMKKAELQRTIRPGTECIAEGKLSEPEKNRNENLFNYKFYLEEENIHWTFKAGSLDFCKQGKTGMAEKIEALREKGMEQVQKTFIPATVPYAEALLFGDSSNFDDQQYAMFQRLGVVHLLAISGLQVNILAYGLFFILIRLGFTRESSRAVLLLILPIYAIICGSNPPVVRAVFMSMLLLGSKKNMLSGLDALSISFLVCMFYNPCLLFNIGFQLSFLVSLSILLSSRTILARQSNALVNMMKISLVSQVVSLPILMYSFFQISVISLLTNLIFVPFYSFLLTPLILINFVLSLICDVKGLTMILHPLFFLLSNLLTILIKAEEIIAEQFNQKWAVLVTGKPCVFLLLGLFACVFLFYILWEKGYKLWKAGIPFLVLMTGFILFQTFNPFGEVTFIDIGQGDSILIKLPFNRGIYLIDTGGEVSFEQENWEKRLHQFHVGNDILIPYLKSKGIRKIDKLILTHSDQDHIGAARELMKEIGIQTLYISPNAWRKPLMYQTVKAAVHERIPIERIKAGYSWKNASGFFLIVSPLTDVYEGNNSSLVLYAAFGGETWLFTGDLEKKGEERLLKAYNIQANILKAGHHGSRTASSEKFIEQIKPKLAVISAGKNNRFGHPHQEVLDTLNSHHVLILRTDQMGAVHYRFFQNHGTFSVEFP</sequence>
<dbReference type="NCBIfam" id="TIGR00360">
    <property type="entry name" value="ComEC_N-term"/>
    <property type="match status" value="1"/>
</dbReference>
<comment type="caution">
    <text evidence="8">The sequence shown here is derived from an EMBL/GenBank/DDBJ whole genome shotgun (WGS) entry which is preliminary data.</text>
</comment>
<dbReference type="SUPFAM" id="SSF56281">
    <property type="entry name" value="Metallo-hydrolase/oxidoreductase"/>
    <property type="match status" value="1"/>
</dbReference>
<feature type="transmembrane region" description="Helical" evidence="6">
    <location>
        <begin position="363"/>
        <end position="386"/>
    </location>
</feature>
<feature type="transmembrane region" description="Helical" evidence="6">
    <location>
        <begin position="451"/>
        <end position="477"/>
    </location>
</feature>
<gene>
    <name evidence="8" type="ORF">P4T90_18635</name>
</gene>
<feature type="transmembrane region" description="Helical" evidence="6">
    <location>
        <begin position="6"/>
        <end position="36"/>
    </location>
</feature>
<keyword evidence="5 6" id="KW-0472">Membrane</keyword>
<dbReference type="CDD" id="cd07731">
    <property type="entry name" value="ComA-like_MBL-fold"/>
    <property type="match status" value="1"/>
</dbReference>
<dbReference type="Pfam" id="PF13567">
    <property type="entry name" value="DUF4131"/>
    <property type="match status" value="1"/>
</dbReference>
<feature type="transmembrane region" description="Helical" evidence="6">
    <location>
        <begin position="392"/>
        <end position="413"/>
    </location>
</feature>
<comment type="subcellular location">
    <subcellularLocation>
        <location evidence="1">Cell membrane</location>
        <topology evidence="1">Multi-pass membrane protein</topology>
    </subcellularLocation>
</comment>
<name>A0ABU6ML33_9BACI</name>
<keyword evidence="2" id="KW-1003">Cell membrane</keyword>
<dbReference type="InterPro" id="IPR036866">
    <property type="entry name" value="RibonucZ/Hydroxyglut_hydro"/>
</dbReference>
<dbReference type="PANTHER" id="PTHR30619">
    <property type="entry name" value="DNA INTERNALIZATION/COMPETENCE PROTEIN COMEC/REC2"/>
    <property type="match status" value="1"/>
</dbReference>
<dbReference type="SMART" id="SM00849">
    <property type="entry name" value="Lactamase_B"/>
    <property type="match status" value="1"/>
</dbReference>
<feature type="transmembrane region" description="Helical" evidence="6">
    <location>
        <begin position="420"/>
        <end position="439"/>
    </location>
</feature>
<dbReference type="EMBL" id="JARMAB010000030">
    <property type="protein sequence ID" value="MED1205068.1"/>
    <property type="molecule type" value="Genomic_DNA"/>
</dbReference>
<evidence type="ECO:0000256" key="2">
    <source>
        <dbReference type="ARBA" id="ARBA00022475"/>
    </source>
</evidence>
<dbReference type="Proteomes" id="UP001341444">
    <property type="component" value="Unassembled WGS sequence"/>
</dbReference>
<dbReference type="InterPro" id="IPR035681">
    <property type="entry name" value="ComA-like_MBL"/>
</dbReference>
<dbReference type="PANTHER" id="PTHR30619:SF1">
    <property type="entry name" value="RECOMBINATION PROTEIN 2"/>
    <property type="match status" value="1"/>
</dbReference>
<dbReference type="NCBIfam" id="TIGR00361">
    <property type="entry name" value="ComEC_Rec2"/>
    <property type="match status" value="1"/>
</dbReference>
<dbReference type="InterPro" id="IPR052159">
    <property type="entry name" value="Competence_DNA_uptake"/>
</dbReference>
<evidence type="ECO:0000259" key="7">
    <source>
        <dbReference type="SMART" id="SM00849"/>
    </source>
</evidence>
<feature type="transmembrane region" description="Helical" evidence="6">
    <location>
        <begin position="268"/>
        <end position="291"/>
    </location>
</feature>
<evidence type="ECO:0000256" key="4">
    <source>
        <dbReference type="ARBA" id="ARBA00022989"/>
    </source>
</evidence>
<dbReference type="Gene3D" id="3.60.15.10">
    <property type="entry name" value="Ribonuclease Z/Hydroxyacylglutathione hydrolase-like"/>
    <property type="match status" value="1"/>
</dbReference>
<keyword evidence="3 6" id="KW-0812">Transmembrane</keyword>
<dbReference type="Pfam" id="PF00753">
    <property type="entry name" value="Lactamase_B"/>
    <property type="match status" value="1"/>
</dbReference>
<feature type="transmembrane region" description="Helical" evidence="6">
    <location>
        <begin position="48"/>
        <end position="65"/>
    </location>
</feature>
<evidence type="ECO:0000256" key="1">
    <source>
        <dbReference type="ARBA" id="ARBA00004651"/>
    </source>
</evidence>
<feature type="domain" description="Metallo-beta-lactamase" evidence="7">
    <location>
        <begin position="517"/>
        <end position="726"/>
    </location>
</feature>
<dbReference type="InterPro" id="IPR001279">
    <property type="entry name" value="Metallo-B-lactamas"/>
</dbReference>
<evidence type="ECO:0000313" key="8">
    <source>
        <dbReference type="EMBL" id="MED1205068.1"/>
    </source>
</evidence>
<dbReference type="InterPro" id="IPR004797">
    <property type="entry name" value="Competence_ComEC/Rec2"/>
</dbReference>
<dbReference type="InterPro" id="IPR025405">
    <property type="entry name" value="DUF4131"/>
</dbReference>
<evidence type="ECO:0000256" key="5">
    <source>
        <dbReference type="ARBA" id="ARBA00023136"/>
    </source>
</evidence>
<accession>A0ABU6ML33</accession>
<evidence type="ECO:0000256" key="6">
    <source>
        <dbReference type="SAM" id="Phobius"/>
    </source>
</evidence>
<keyword evidence="9" id="KW-1185">Reference proteome</keyword>
<feature type="transmembrane region" description="Helical" evidence="6">
    <location>
        <begin position="484"/>
        <end position="504"/>
    </location>
</feature>
<organism evidence="8 9">
    <name type="scientific">Heyndrickxia acidicola</name>
    <dbReference type="NCBI Taxonomy" id="209389"/>
    <lineage>
        <taxon>Bacteria</taxon>
        <taxon>Bacillati</taxon>
        <taxon>Bacillota</taxon>
        <taxon>Bacilli</taxon>
        <taxon>Bacillales</taxon>
        <taxon>Bacillaceae</taxon>
        <taxon>Heyndrickxia</taxon>
    </lineage>
</organism>
<feature type="transmembrane region" description="Helical" evidence="6">
    <location>
        <begin position="311"/>
        <end position="342"/>
    </location>
</feature>
<evidence type="ECO:0000256" key="3">
    <source>
        <dbReference type="ARBA" id="ARBA00022692"/>
    </source>
</evidence>
<reference evidence="8 9" key="1">
    <citation type="submission" date="2023-03" db="EMBL/GenBank/DDBJ databases">
        <title>Bacillus Genome Sequencing.</title>
        <authorList>
            <person name="Dunlap C."/>
        </authorList>
    </citation>
    <scope>NUCLEOTIDE SEQUENCE [LARGE SCALE GENOMIC DNA]</scope>
    <source>
        <strain evidence="8 9">B-23453</strain>
    </source>
</reference>
<dbReference type="InterPro" id="IPR004477">
    <property type="entry name" value="ComEC_N"/>
</dbReference>
<feature type="transmembrane region" description="Helical" evidence="6">
    <location>
        <begin position="233"/>
        <end position="256"/>
    </location>
</feature>